<dbReference type="SMART" id="SM00587">
    <property type="entry name" value="CHK"/>
    <property type="match status" value="1"/>
</dbReference>
<evidence type="ECO:0000313" key="2">
    <source>
        <dbReference type="EMBL" id="KAK6620667.1"/>
    </source>
</evidence>
<name>A0AAN8P8C4_POLSC</name>
<dbReference type="PANTHER" id="PTHR11012">
    <property type="entry name" value="PROTEIN KINASE-LIKE DOMAIN-CONTAINING"/>
    <property type="match status" value="1"/>
</dbReference>
<organism evidence="2 3">
    <name type="scientific">Polyplax serrata</name>
    <name type="common">Common mouse louse</name>
    <dbReference type="NCBI Taxonomy" id="468196"/>
    <lineage>
        <taxon>Eukaryota</taxon>
        <taxon>Metazoa</taxon>
        <taxon>Ecdysozoa</taxon>
        <taxon>Arthropoda</taxon>
        <taxon>Hexapoda</taxon>
        <taxon>Insecta</taxon>
        <taxon>Pterygota</taxon>
        <taxon>Neoptera</taxon>
        <taxon>Paraneoptera</taxon>
        <taxon>Psocodea</taxon>
        <taxon>Troctomorpha</taxon>
        <taxon>Phthiraptera</taxon>
        <taxon>Anoplura</taxon>
        <taxon>Polyplacidae</taxon>
        <taxon>Polyplax</taxon>
    </lineage>
</organism>
<gene>
    <name evidence="2" type="ORF">RUM43_010962</name>
</gene>
<evidence type="ECO:0000313" key="3">
    <source>
        <dbReference type="Proteomes" id="UP001372834"/>
    </source>
</evidence>
<dbReference type="Gene3D" id="3.90.1200.10">
    <property type="match status" value="1"/>
</dbReference>
<dbReference type="InterPro" id="IPR011009">
    <property type="entry name" value="Kinase-like_dom_sf"/>
</dbReference>
<dbReference type="SUPFAM" id="SSF56112">
    <property type="entry name" value="Protein kinase-like (PK-like)"/>
    <property type="match status" value="1"/>
</dbReference>
<dbReference type="InterPro" id="IPR015897">
    <property type="entry name" value="CHK_kinase-like"/>
</dbReference>
<dbReference type="Proteomes" id="UP001372834">
    <property type="component" value="Unassembled WGS sequence"/>
</dbReference>
<comment type="caution">
    <text evidence="2">The sequence shown here is derived from an EMBL/GenBank/DDBJ whole genome shotgun (WGS) entry which is preliminary data.</text>
</comment>
<reference evidence="2 3" key="1">
    <citation type="submission" date="2023-10" db="EMBL/GenBank/DDBJ databases">
        <title>Genomes of two closely related lineages of the louse Polyplax serrata with different host specificities.</title>
        <authorList>
            <person name="Martinu J."/>
            <person name="Tarabai H."/>
            <person name="Stefka J."/>
            <person name="Hypsa V."/>
        </authorList>
    </citation>
    <scope>NUCLEOTIDE SEQUENCE [LARGE SCALE GENOMIC DNA]</scope>
    <source>
        <strain evidence="2">HR10_N</strain>
    </source>
</reference>
<evidence type="ECO:0000259" key="1">
    <source>
        <dbReference type="SMART" id="SM00587"/>
    </source>
</evidence>
<dbReference type="AlphaFoldDB" id="A0AAN8P8C4"/>
<sequence>MLDLNKDEVVQVLRNYLGGEVQRVTNFEVEEQSEHTIGYLGNHLALTVDYILNQRENRKRFFVKTHDKGDRDASFLDDTGIFQKEVDFYMVIVEEIRRSVGEPNWCPRHCFNKKRILVLDDLTEKGFAMAEGDITLEDTYVKLALKTLARMHASSMLLERIKTKPLATVYPELFREVLYDEAKPRSPTSRWITWQVDDLLLGIDYLDKYTHQQKEYIKANFASAIRRIYPLNKQSTRFCNVLTHGDIWKNNLMFRFEGDTPVDCRLVDFQFFRYAPPAHDVMNFLHFATLLEDRDKNKSLYLDLYYDSLRKEFESRGMLVQDQLSKEEFLESCEIYKELGVIQSLLSMHYILGPVTLEFNIDNYDKYEEYLANNRKDYMKKFFEMETYTNKITETLCEFIDNYIMKS</sequence>
<dbReference type="PANTHER" id="PTHR11012:SF48">
    <property type="entry name" value="CHK KINASE-LIKE DOMAIN-CONTAINING PROTEIN-RELATED"/>
    <property type="match status" value="1"/>
</dbReference>
<dbReference type="Pfam" id="PF02958">
    <property type="entry name" value="EcKL"/>
    <property type="match status" value="1"/>
</dbReference>
<proteinExistence type="predicted"/>
<feature type="domain" description="CHK kinase-like" evidence="1">
    <location>
        <begin position="117"/>
        <end position="315"/>
    </location>
</feature>
<protein>
    <recommendedName>
        <fullName evidence="1">CHK kinase-like domain-containing protein</fullName>
    </recommendedName>
</protein>
<dbReference type="InterPro" id="IPR004119">
    <property type="entry name" value="EcKL"/>
</dbReference>
<accession>A0AAN8P8C4</accession>
<dbReference type="EMBL" id="JAWJWE010000039">
    <property type="protein sequence ID" value="KAK6620667.1"/>
    <property type="molecule type" value="Genomic_DNA"/>
</dbReference>